<evidence type="ECO:0000313" key="3">
    <source>
        <dbReference type="Proteomes" id="UP000675664"/>
    </source>
</evidence>
<comment type="caution">
    <text evidence="2">The sequence shown here is derived from an EMBL/GenBank/DDBJ whole genome shotgun (WGS) entry which is preliminary data.</text>
</comment>
<dbReference type="EMBL" id="JAGSND010000003">
    <property type="protein sequence ID" value="MBR0597631.1"/>
    <property type="molecule type" value="Genomic_DNA"/>
</dbReference>
<accession>A0A8J7W1Z0</accession>
<sequence length="271" mass="29863">MKEKITSMIQQRIKECGERADISTAWGEPLVGFAEANHSTILNLKEIISPKHQLPSDVLPDASIVIVYFVPLTKELAHTNQTAGDIASPEWALAYEETNAMFRIVNESLAEELKGMGYQAKVSPETATFDQEKLISNWSQRHFARAAGLGTFGINNMLISKIGCCGRYSSIVTNLDVEPDMPLEEEYCLYKKNGRCGLCVKRCPSGALTLEGYDRNKCYQVLRKNAALYTDFGSSYSDGAGGKANSIGSEVCGKCVVNMPCSFFNRRQPSC</sequence>
<protein>
    <submittedName>
        <fullName evidence="2">Epoxyqueuosine reductase</fullName>
    </submittedName>
</protein>
<dbReference type="SUPFAM" id="SSF54862">
    <property type="entry name" value="4Fe-4S ferredoxins"/>
    <property type="match status" value="1"/>
</dbReference>
<evidence type="ECO:0000313" key="2">
    <source>
        <dbReference type="EMBL" id="MBR0597631.1"/>
    </source>
</evidence>
<reference evidence="2" key="1">
    <citation type="submission" date="2021-04" db="EMBL/GenBank/DDBJ databases">
        <title>Sinoanaerobacter chloroacetimidivorans sp. nov., an obligate anaerobic bacterium isolated from anaerobic sludge.</title>
        <authorList>
            <person name="Bao Y."/>
        </authorList>
    </citation>
    <scope>NUCLEOTIDE SEQUENCE</scope>
    <source>
        <strain evidence="2">BAD-6</strain>
    </source>
</reference>
<keyword evidence="3" id="KW-1185">Reference proteome</keyword>
<dbReference type="RefSeq" id="WP_227017758.1">
    <property type="nucleotide sequence ID" value="NZ_JAGSND010000003.1"/>
</dbReference>
<proteinExistence type="predicted"/>
<dbReference type="AlphaFoldDB" id="A0A8J7W1Z0"/>
<dbReference type="PANTHER" id="PTHR42827:SF1">
    <property type="entry name" value="IRON-SULFUR CLUSTER-BINDING PROTEIN"/>
    <property type="match status" value="1"/>
</dbReference>
<reference evidence="2" key="2">
    <citation type="submission" date="2021-04" db="EMBL/GenBank/DDBJ databases">
        <authorList>
            <person name="Liu J."/>
        </authorList>
    </citation>
    <scope>NUCLEOTIDE SEQUENCE</scope>
    <source>
        <strain evidence="2">BAD-6</strain>
    </source>
</reference>
<dbReference type="PROSITE" id="PS51379">
    <property type="entry name" value="4FE4S_FER_2"/>
    <property type="match status" value="1"/>
</dbReference>
<feature type="domain" description="4Fe-4S ferredoxin-type" evidence="1">
    <location>
        <begin position="179"/>
        <end position="213"/>
    </location>
</feature>
<organism evidence="2 3">
    <name type="scientific">Sinanaerobacter chloroacetimidivorans</name>
    <dbReference type="NCBI Taxonomy" id="2818044"/>
    <lineage>
        <taxon>Bacteria</taxon>
        <taxon>Bacillati</taxon>
        <taxon>Bacillota</taxon>
        <taxon>Clostridia</taxon>
        <taxon>Peptostreptococcales</taxon>
        <taxon>Anaerovoracaceae</taxon>
        <taxon>Sinanaerobacter</taxon>
    </lineage>
</organism>
<dbReference type="PANTHER" id="PTHR42827">
    <property type="entry name" value="IRON-SULFUR CLUSTER-BINDING PROTEIN-RELATED"/>
    <property type="match status" value="1"/>
</dbReference>
<dbReference type="InterPro" id="IPR017896">
    <property type="entry name" value="4Fe4S_Fe-S-bd"/>
</dbReference>
<evidence type="ECO:0000259" key="1">
    <source>
        <dbReference type="PROSITE" id="PS51379"/>
    </source>
</evidence>
<name>A0A8J7W1Z0_9FIRM</name>
<gene>
    <name evidence="2" type="ORF">KCX82_07095</name>
</gene>
<dbReference type="Proteomes" id="UP000675664">
    <property type="component" value="Unassembled WGS sequence"/>
</dbReference>